<gene>
    <name evidence="3" type="ORF">JI741_27460</name>
</gene>
<organism evidence="3 4">
    <name type="scientific">Chryseolinea lacunae</name>
    <dbReference type="NCBI Taxonomy" id="2801331"/>
    <lineage>
        <taxon>Bacteria</taxon>
        <taxon>Pseudomonadati</taxon>
        <taxon>Bacteroidota</taxon>
        <taxon>Cytophagia</taxon>
        <taxon>Cytophagales</taxon>
        <taxon>Fulvivirgaceae</taxon>
        <taxon>Chryseolinea</taxon>
    </lineage>
</organism>
<dbReference type="InterPro" id="IPR016181">
    <property type="entry name" value="Acyl_CoA_acyltransferase"/>
</dbReference>
<evidence type="ECO:0000259" key="2">
    <source>
        <dbReference type="PROSITE" id="PS51186"/>
    </source>
</evidence>
<dbReference type="Proteomes" id="UP000613030">
    <property type="component" value="Unassembled WGS sequence"/>
</dbReference>
<sequence>MAFKVSLQNITIRHELKAGDIGYVIYMHGHFYGKEQGFGILFETYVARGLYEFYQHYNPERERAWICEHEERIIGFLLLIDRGEAAQLRYFVIHPNYRGIGLGKKLMELFMEFLKEKKYASCYLMTTKGLVAAAALYTRYGFQLTEEIPSTAFGKPLTEQKYVLNLEP</sequence>
<keyword evidence="4" id="KW-1185">Reference proteome</keyword>
<dbReference type="Pfam" id="PF00583">
    <property type="entry name" value="Acetyltransf_1"/>
    <property type="match status" value="1"/>
</dbReference>
<dbReference type="InterPro" id="IPR000182">
    <property type="entry name" value="GNAT_dom"/>
</dbReference>
<evidence type="ECO:0000256" key="1">
    <source>
        <dbReference type="ARBA" id="ARBA00022679"/>
    </source>
</evidence>
<feature type="domain" description="N-acetyltransferase" evidence="2">
    <location>
        <begin position="10"/>
        <end position="167"/>
    </location>
</feature>
<dbReference type="InterPro" id="IPR050769">
    <property type="entry name" value="NAT_camello-type"/>
</dbReference>
<keyword evidence="1" id="KW-0808">Transferase</keyword>
<comment type="caution">
    <text evidence="3">The sequence shown here is derived from an EMBL/GenBank/DDBJ whole genome shotgun (WGS) entry which is preliminary data.</text>
</comment>
<accession>A0ABS1KZZ1</accession>
<dbReference type="CDD" id="cd04301">
    <property type="entry name" value="NAT_SF"/>
    <property type="match status" value="1"/>
</dbReference>
<evidence type="ECO:0000313" key="4">
    <source>
        <dbReference type="Proteomes" id="UP000613030"/>
    </source>
</evidence>
<dbReference type="SUPFAM" id="SSF55729">
    <property type="entry name" value="Acyl-CoA N-acyltransferases (Nat)"/>
    <property type="match status" value="1"/>
</dbReference>
<evidence type="ECO:0000313" key="3">
    <source>
        <dbReference type="EMBL" id="MBL0744999.1"/>
    </source>
</evidence>
<dbReference type="RefSeq" id="WP_202015109.1">
    <property type="nucleotide sequence ID" value="NZ_JAERRB010000013.1"/>
</dbReference>
<dbReference type="Gene3D" id="3.40.630.30">
    <property type="match status" value="1"/>
</dbReference>
<dbReference type="PANTHER" id="PTHR13947:SF37">
    <property type="entry name" value="LD18367P"/>
    <property type="match status" value="1"/>
</dbReference>
<proteinExistence type="predicted"/>
<dbReference type="PROSITE" id="PS51186">
    <property type="entry name" value="GNAT"/>
    <property type="match status" value="1"/>
</dbReference>
<dbReference type="EMBL" id="JAERRB010000013">
    <property type="protein sequence ID" value="MBL0744999.1"/>
    <property type="molecule type" value="Genomic_DNA"/>
</dbReference>
<dbReference type="PANTHER" id="PTHR13947">
    <property type="entry name" value="GNAT FAMILY N-ACETYLTRANSFERASE"/>
    <property type="match status" value="1"/>
</dbReference>
<reference evidence="3 4" key="1">
    <citation type="submission" date="2021-01" db="EMBL/GenBank/DDBJ databases">
        <title>Chryseolinea sp. Jin1 Genome sequencing and assembly.</title>
        <authorList>
            <person name="Kim I."/>
        </authorList>
    </citation>
    <scope>NUCLEOTIDE SEQUENCE [LARGE SCALE GENOMIC DNA]</scope>
    <source>
        <strain evidence="3 4">Jin1</strain>
    </source>
</reference>
<name>A0ABS1KZZ1_9BACT</name>
<protein>
    <submittedName>
        <fullName evidence="3">GNAT family N-acetyltransferase</fullName>
    </submittedName>
</protein>